<accession>A0A9N9HVX2</accession>
<keyword evidence="2" id="KW-1185">Reference proteome</keyword>
<name>A0A9N9HVX2_9GLOM</name>
<gene>
    <name evidence="1" type="ORF">AMORRO_LOCUS12573</name>
</gene>
<organism evidence="1 2">
    <name type="scientific">Acaulospora morrowiae</name>
    <dbReference type="NCBI Taxonomy" id="94023"/>
    <lineage>
        <taxon>Eukaryota</taxon>
        <taxon>Fungi</taxon>
        <taxon>Fungi incertae sedis</taxon>
        <taxon>Mucoromycota</taxon>
        <taxon>Glomeromycotina</taxon>
        <taxon>Glomeromycetes</taxon>
        <taxon>Diversisporales</taxon>
        <taxon>Acaulosporaceae</taxon>
        <taxon>Acaulospora</taxon>
    </lineage>
</organism>
<dbReference type="GO" id="GO:0007166">
    <property type="term" value="P:cell surface receptor signaling pathway"/>
    <property type="evidence" value="ECO:0007669"/>
    <property type="project" value="InterPro"/>
</dbReference>
<evidence type="ECO:0000313" key="1">
    <source>
        <dbReference type="EMBL" id="CAG8708762.1"/>
    </source>
</evidence>
<dbReference type="OrthoDB" id="2384430at2759"/>
<dbReference type="Proteomes" id="UP000789342">
    <property type="component" value="Unassembled WGS sequence"/>
</dbReference>
<dbReference type="EMBL" id="CAJVPV010018788">
    <property type="protein sequence ID" value="CAG8708762.1"/>
    <property type="molecule type" value="Genomic_DNA"/>
</dbReference>
<proteinExistence type="predicted"/>
<dbReference type="Gene3D" id="1.20.930.20">
    <property type="entry name" value="Adaptor protein Cbl, N-terminal domain"/>
    <property type="match status" value="1"/>
</dbReference>
<evidence type="ECO:0000313" key="2">
    <source>
        <dbReference type="Proteomes" id="UP000789342"/>
    </source>
</evidence>
<feature type="non-terminal residue" evidence="1">
    <location>
        <position position="159"/>
    </location>
</feature>
<dbReference type="CDD" id="cd21037">
    <property type="entry name" value="MLKL_NTD"/>
    <property type="match status" value="1"/>
</dbReference>
<sequence>MESATAIAGHATNTTLGVLSIAQKFSKSAAVVADSITPFVPLMSEISNIVNEIIQLYQTAEHNKRICGSLLSRATSAETAVNNLKIRRLENEDMFRSKEYYKNFQKLVAVISKIKIFIAEVSQIKGLRKFLVAKSIEGEFQELTSEFDGLMRVMNFTMA</sequence>
<reference evidence="1" key="1">
    <citation type="submission" date="2021-06" db="EMBL/GenBank/DDBJ databases">
        <authorList>
            <person name="Kallberg Y."/>
            <person name="Tangrot J."/>
            <person name="Rosling A."/>
        </authorList>
    </citation>
    <scope>NUCLEOTIDE SEQUENCE</scope>
    <source>
        <strain evidence="1">CL551</strain>
    </source>
</reference>
<dbReference type="InterPro" id="IPR059179">
    <property type="entry name" value="MLKL-like_MCAfunc"/>
</dbReference>
<dbReference type="InterPro" id="IPR036537">
    <property type="entry name" value="Adaptor_Cbl_N_dom_sf"/>
</dbReference>
<protein>
    <submittedName>
        <fullName evidence="1">1573_t:CDS:1</fullName>
    </submittedName>
</protein>
<comment type="caution">
    <text evidence="1">The sequence shown here is derived from an EMBL/GenBank/DDBJ whole genome shotgun (WGS) entry which is preliminary data.</text>
</comment>
<dbReference type="AlphaFoldDB" id="A0A9N9HVX2"/>